<organism evidence="1 2">
    <name type="scientific">Cryptococcus floricola</name>
    <dbReference type="NCBI Taxonomy" id="2591691"/>
    <lineage>
        <taxon>Eukaryota</taxon>
        <taxon>Fungi</taxon>
        <taxon>Dikarya</taxon>
        <taxon>Basidiomycota</taxon>
        <taxon>Agaricomycotina</taxon>
        <taxon>Tremellomycetes</taxon>
        <taxon>Tremellales</taxon>
        <taxon>Cryptococcaceae</taxon>
        <taxon>Cryptococcus</taxon>
    </lineage>
</organism>
<evidence type="ECO:0000313" key="1">
    <source>
        <dbReference type="EMBL" id="TYJ51831.1"/>
    </source>
</evidence>
<accession>A0A5D3ANX4</accession>
<evidence type="ECO:0008006" key="3">
    <source>
        <dbReference type="Google" id="ProtNLM"/>
    </source>
</evidence>
<feature type="non-terminal residue" evidence="1">
    <location>
        <position position="262"/>
    </location>
</feature>
<name>A0A5D3ANX4_9TREE</name>
<reference evidence="1 2" key="1">
    <citation type="submission" date="2017-05" db="EMBL/GenBank/DDBJ databases">
        <title>The Genome Sequence of Tsuchiyaea wingfieldii DSM 27421.</title>
        <authorList>
            <person name="Cuomo C."/>
            <person name="Passer A."/>
            <person name="Billmyre B."/>
            <person name="Heitman J."/>
        </authorList>
    </citation>
    <scope>NUCLEOTIDE SEQUENCE [LARGE SCALE GENOMIC DNA]</scope>
    <source>
        <strain evidence="1 2">DSM 27421</strain>
    </source>
</reference>
<sequence length="262" mass="29575">MQRANRQTVLSIPASGNGKEYFETEMLIDTGADVQFIQPSCPLLQSTTIYRFPRPLGVSLLDKQQHSVRYVSEYAFLWVKPHTSAAPVAMKVAIMPFDGPDILIGDDFITKNKMILDYSTSKITFPNLPSRIDTRPTRLRQLTSLTPMTIPHLSPSNPPETLPLVALSSASPAGEVPVSHQVPTEDEILHQTVPPDYHDLLEVFKEERSDKLPPRRPYDHPIDLVPGKMPKKTGIYPLTRIQEDWLQRWVHAGLENGHIRKS</sequence>
<dbReference type="Gene3D" id="2.40.70.10">
    <property type="entry name" value="Acid Proteases"/>
    <property type="match status" value="1"/>
</dbReference>
<dbReference type="AlphaFoldDB" id="A0A5D3ANX4"/>
<dbReference type="SUPFAM" id="SSF56672">
    <property type="entry name" value="DNA/RNA polymerases"/>
    <property type="match status" value="1"/>
</dbReference>
<comment type="caution">
    <text evidence="1">The sequence shown here is derived from an EMBL/GenBank/DDBJ whole genome shotgun (WGS) entry which is preliminary data.</text>
</comment>
<dbReference type="InterPro" id="IPR043502">
    <property type="entry name" value="DNA/RNA_pol_sf"/>
</dbReference>
<keyword evidence="2" id="KW-1185">Reference proteome</keyword>
<proteinExistence type="predicted"/>
<evidence type="ECO:0000313" key="2">
    <source>
        <dbReference type="Proteomes" id="UP000322245"/>
    </source>
</evidence>
<dbReference type="EMBL" id="NIDF01000181">
    <property type="protein sequence ID" value="TYJ51831.1"/>
    <property type="molecule type" value="Genomic_DNA"/>
</dbReference>
<dbReference type="Proteomes" id="UP000322245">
    <property type="component" value="Unassembled WGS sequence"/>
</dbReference>
<protein>
    <recommendedName>
        <fullName evidence="3">Peptidase A2 domain-containing protein</fullName>
    </recommendedName>
</protein>
<dbReference type="InterPro" id="IPR021109">
    <property type="entry name" value="Peptidase_aspartic_dom_sf"/>
</dbReference>
<gene>
    <name evidence="1" type="ORF">B9479_007570</name>
</gene>